<dbReference type="AlphaFoldDB" id="A0A9W7LF38"/>
<evidence type="ECO:0000313" key="3">
    <source>
        <dbReference type="EMBL" id="GMI47743.1"/>
    </source>
</evidence>
<dbReference type="InterPro" id="IPR011990">
    <property type="entry name" value="TPR-like_helical_dom_sf"/>
</dbReference>
<dbReference type="InterPro" id="IPR045153">
    <property type="entry name" value="Est1/Ebs1-like"/>
</dbReference>
<feature type="domain" description="DNA/RNA-binding" evidence="2">
    <location>
        <begin position="212"/>
        <end position="483"/>
    </location>
</feature>
<dbReference type="OrthoDB" id="69928at2759"/>
<name>A0A9W7LF38_9STRA</name>
<dbReference type="GO" id="GO:0000184">
    <property type="term" value="P:nuclear-transcribed mRNA catabolic process, nonsense-mediated decay"/>
    <property type="evidence" value="ECO:0007669"/>
    <property type="project" value="TreeGrafter"/>
</dbReference>
<dbReference type="PANTHER" id="PTHR15696">
    <property type="entry name" value="SMG-7 SUPPRESSOR WITH MORPHOLOGICAL EFFECT ON GENITALIA PROTEIN 7"/>
    <property type="match status" value="1"/>
</dbReference>
<dbReference type="GO" id="GO:0070034">
    <property type="term" value="F:telomerase RNA binding"/>
    <property type="evidence" value="ECO:0007669"/>
    <property type="project" value="TreeGrafter"/>
</dbReference>
<reference evidence="4" key="1">
    <citation type="journal article" date="2023" name="Commun. Biol.">
        <title>Genome analysis of Parmales, the sister group of diatoms, reveals the evolutionary specialization of diatoms from phago-mixotrophs to photoautotrophs.</title>
        <authorList>
            <person name="Ban H."/>
            <person name="Sato S."/>
            <person name="Yoshikawa S."/>
            <person name="Yamada K."/>
            <person name="Nakamura Y."/>
            <person name="Ichinomiya M."/>
            <person name="Sato N."/>
            <person name="Blanc-Mathieu R."/>
            <person name="Endo H."/>
            <person name="Kuwata A."/>
            <person name="Ogata H."/>
        </authorList>
    </citation>
    <scope>NUCLEOTIDE SEQUENCE [LARGE SCALE GENOMIC DNA]</scope>
</reference>
<sequence>MPADFNKDQVWEKAQKLDKERKKIEIKIKEGIRANDKILVNKLKKGQTQDRVKLTGYYAEIIMHDVAFADAHDVPSKLWMLQHVYLNSLRSAVQKKKQTAEAKQKAMALFGEKLAEVAKFLEFLIEDAEKKENLSTLSQSSAAASPASSFNSSEALLTSQSSVPAFAKLPTSPLSKVLYKLYMGLGDVYRYESSYLKPPDNGKTDWSQSMDAYRRAIQILPNLGNPYNQLAVISQSKEEYLPCAFYYCLSLSVNDPFMISKANYLRLFNHINRLMKAEKSSSSSSSPSSSMPSDRNAFFMRIIHFQGDLLTKSPAPSPSESRLSELLDSLKGLLSGGSMSEALIIKIIVVGIFTFLNGKKGFKDEDTELLNLPTPAASRSSNASLTICFLISAINCVMELEILKQLTREGERKGRRPKQIRNFGALVLLTEWLLVNRSCLFPTTPDSDSIPEETIQLERSARKTFWTHIAAIANILNNPSTCPSWIADDVKLAEKVKKKAYIPKDIKEVAVFTPFESIPRVMAAKKLIESGNYSTKSIPPSNADELSNGERVIIFKKFVLASTQGDACPLFINDLGDYNLIDWASARSEEANDMELEGEDPGNDFGMNDDDVMDEDNMAANNLMKPSEVLNPPPISALTETKPPPSPALSASSNEEKIVYQKPLPLPPSTLPIAPLSSLFEMTNSAPIDKITSAPKYTESLPPAPQNLHLPFAFPQTSNPFWSEQAYTASLLKPSTSATLSVEMEDAGVIRSIEDILASDDMTIPPTANPFFMRQN</sequence>
<dbReference type="SUPFAM" id="SSF48452">
    <property type="entry name" value="TPR-like"/>
    <property type="match status" value="1"/>
</dbReference>
<dbReference type="PANTHER" id="PTHR15696:SF0">
    <property type="entry name" value="TELOMERASE-BINDING PROTEIN EST1A"/>
    <property type="match status" value="1"/>
</dbReference>
<proteinExistence type="predicted"/>
<dbReference type="Proteomes" id="UP001165065">
    <property type="component" value="Unassembled WGS sequence"/>
</dbReference>
<evidence type="ECO:0000259" key="2">
    <source>
        <dbReference type="Pfam" id="PF10373"/>
    </source>
</evidence>
<organism evidence="3 4">
    <name type="scientific">Triparma columacea</name>
    <dbReference type="NCBI Taxonomy" id="722753"/>
    <lineage>
        <taxon>Eukaryota</taxon>
        <taxon>Sar</taxon>
        <taxon>Stramenopiles</taxon>
        <taxon>Ochrophyta</taxon>
        <taxon>Bolidophyceae</taxon>
        <taxon>Parmales</taxon>
        <taxon>Triparmaceae</taxon>
        <taxon>Triparma</taxon>
    </lineage>
</organism>
<dbReference type="GO" id="GO:0005697">
    <property type="term" value="C:telomerase holoenzyme complex"/>
    <property type="evidence" value="ECO:0007669"/>
    <property type="project" value="TreeGrafter"/>
</dbReference>
<evidence type="ECO:0000313" key="4">
    <source>
        <dbReference type="Proteomes" id="UP001165065"/>
    </source>
</evidence>
<keyword evidence="4" id="KW-1185">Reference proteome</keyword>
<protein>
    <recommendedName>
        <fullName evidence="2">DNA/RNA-binding domain-containing protein</fullName>
    </recommendedName>
</protein>
<dbReference type="GO" id="GO:0042162">
    <property type="term" value="F:telomeric DNA binding"/>
    <property type="evidence" value="ECO:0007669"/>
    <property type="project" value="TreeGrafter"/>
</dbReference>
<dbReference type="Pfam" id="PF10373">
    <property type="entry name" value="EST1_DNA_bind"/>
    <property type="match status" value="1"/>
</dbReference>
<comment type="caution">
    <text evidence="3">The sequence shown here is derived from an EMBL/GenBank/DDBJ whole genome shotgun (WGS) entry which is preliminary data.</text>
</comment>
<dbReference type="Gene3D" id="1.25.40.10">
    <property type="entry name" value="Tetratricopeptide repeat domain"/>
    <property type="match status" value="1"/>
</dbReference>
<dbReference type="InterPro" id="IPR018834">
    <property type="entry name" value="DNA/RNA-bd_Est1-type"/>
</dbReference>
<dbReference type="EMBL" id="BRYA01000357">
    <property type="protein sequence ID" value="GMI47743.1"/>
    <property type="molecule type" value="Genomic_DNA"/>
</dbReference>
<evidence type="ECO:0000256" key="1">
    <source>
        <dbReference type="SAM" id="MobiDB-lite"/>
    </source>
</evidence>
<feature type="region of interest" description="Disordered" evidence="1">
    <location>
        <begin position="624"/>
        <end position="654"/>
    </location>
</feature>
<gene>
    <name evidence="3" type="ORF">TrCOL_g6607</name>
</gene>
<accession>A0A9W7LF38</accession>